<evidence type="ECO:0000256" key="1">
    <source>
        <dbReference type="SAM" id="Phobius"/>
    </source>
</evidence>
<sequence length="345" mass="39846">MFFAQLPFIIYKFSTIGVNENIWIGTLHQNAGQISVLFPLFLISIISPWFLLYGRDFKHVIIFTTLIMILTFFAIAGEKRATIFLVPLWLYLCFSLLLLKEFLNNKQFFAAPKAQALLIFFILSLGVFYGSQKLIPSLNLDEKVGGEISILHVFKYTRQYLTRDYIDPLNNPIENIDQDKGIQLGRFAVIERSFSYISSQNIVHFLFGYGASAMNPSYLLGPDRSDVAYQNFGIRGAASNVVRVLFESGTVGVLLKFFWFTAVFIWLLNTFLNKSNKTLTFILFSAFTSHCVFFFDFLLYSDATWCFDILSPMYFLLLALAFRANFYMDDRIVLKNFLKTHLKIY</sequence>
<evidence type="ECO:0008006" key="4">
    <source>
        <dbReference type="Google" id="ProtNLM"/>
    </source>
</evidence>
<keyword evidence="1" id="KW-0472">Membrane</keyword>
<feature type="transmembrane region" description="Helical" evidence="1">
    <location>
        <begin position="60"/>
        <end position="77"/>
    </location>
</feature>
<feature type="transmembrane region" description="Helical" evidence="1">
    <location>
        <begin position="312"/>
        <end position="328"/>
    </location>
</feature>
<feature type="transmembrane region" description="Helical" evidence="1">
    <location>
        <begin position="279"/>
        <end position="300"/>
    </location>
</feature>
<proteinExistence type="predicted"/>
<gene>
    <name evidence="2" type="ORF">DPQ33_17625</name>
</gene>
<feature type="transmembrane region" description="Helical" evidence="1">
    <location>
        <begin position="114"/>
        <end position="131"/>
    </location>
</feature>
<feature type="transmembrane region" description="Helical" evidence="1">
    <location>
        <begin position="34"/>
        <end position="53"/>
    </location>
</feature>
<accession>A0A7M3MAM5</accession>
<keyword evidence="3" id="KW-1185">Reference proteome</keyword>
<name>A0A7M3MAM5_9BACT</name>
<feature type="transmembrane region" description="Helical" evidence="1">
    <location>
        <begin position="83"/>
        <end position="102"/>
    </location>
</feature>
<dbReference type="Proteomes" id="UP000448292">
    <property type="component" value="Unassembled WGS sequence"/>
</dbReference>
<feature type="transmembrane region" description="Helical" evidence="1">
    <location>
        <begin position="253"/>
        <end position="272"/>
    </location>
</feature>
<dbReference type="AlphaFoldDB" id="A0A7M3MAM5"/>
<reference evidence="2 3" key="1">
    <citation type="submission" date="2018-06" db="EMBL/GenBank/DDBJ databases">
        <title>Complete genome of Desulfovibrio indonesiensis P37SLT.</title>
        <authorList>
            <person name="Crispim J.S."/>
            <person name="Vidigal P.M.P."/>
            <person name="Silva L.C.F."/>
            <person name="Laguardia C.N."/>
            <person name="Araujo L.C."/>
            <person name="Dias R.S."/>
            <person name="Sousa M.P."/>
            <person name="Paula S.O."/>
            <person name="Silva C."/>
        </authorList>
    </citation>
    <scope>NUCLEOTIDE SEQUENCE [LARGE SCALE GENOMIC DNA]</scope>
    <source>
        <strain evidence="2 3">P37SLT</strain>
    </source>
</reference>
<organism evidence="2 3">
    <name type="scientific">Oceanidesulfovibrio indonesiensis</name>
    <dbReference type="NCBI Taxonomy" id="54767"/>
    <lineage>
        <taxon>Bacteria</taxon>
        <taxon>Pseudomonadati</taxon>
        <taxon>Thermodesulfobacteriota</taxon>
        <taxon>Desulfovibrionia</taxon>
        <taxon>Desulfovibrionales</taxon>
        <taxon>Desulfovibrionaceae</taxon>
        <taxon>Oceanidesulfovibrio</taxon>
    </lineage>
</organism>
<keyword evidence="1" id="KW-0812">Transmembrane</keyword>
<protein>
    <recommendedName>
        <fullName evidence="4">Oligosaccharide repeat unit polymerase</fullName>
    </recommendedName>
</protein>
<evidence type="ECO:0000313" key="3">
    <source>
        <dbReference type="Proteomes" id="UP000448292"/>
    </source>
</evidence>
<evidence type="ECO:0000313" key="2">
    <source>
        <dbReference type="EMBL" id="TVM14370.1"/>
    </source>
</evidence>
<comment type="caution">
    <text evidence="2">The sequence shown here is derived from an EMBL/GenBank/DDBJ whole genome shotgun (WGS) entry which is preliminary data.</text>
</comment>
<dbReference type="EMBL" id="QMIE01000025">
    <property type="protein sequence ID" value="TVM14370.1"/>
    <property type="molecule type" value="Genomic_DNA"/>
</dbReference>
<keyword evidence="1" id="KW-1133">Transmembrane helix</keyword>